<evidence type="ECO:0000313" key="2">
    <source>
        <dbReference type="EMBL" id="MBJ3777321.1"/>
    </source>
</evidence>
<dbReference type="SUPFAM" id="SSF158682">
    <property type="entry name" value="TerB-like"/>
    <property type="match status" value="1"/>
</dbReference>
<evidence type="ECO:0000313" key="3">
    <source>
        <dbReference type="Proteomes" id="UP000609531"/>
    </source>
</evidence>
<dbReference type="Pfam" id="PF05099">
    <property type="entry name" value="TerB"/>
    <property type="match status" value="1"/>
</dbReference>
<accession>A0A934IRD9</accession>
<dbReference type="InterPro" id="IPR029024">
    <property type="entry name" value="TerB-like"/>
</dbReference>
<gene>
    <name evidence="2" type="ORF">JCR33_16555</name>
</gene>
<dbReference type="Gene3D" id="1.10.3680.10">
    <property type="entry name" value="TerB-like"/>
    <property type="match status" value="1"/>
</dbReference>
<feature type="domain" description="Co-chaperone DjlA N-terminal" evidence="1">
    <location>
        <begin position="48"/>
        <end position="163"/>
    </location>
</feature>
<comment type="caution">
    <text evidence="2">The sequence shown here is derived from an EMBL/GenBank/DDBJ whole genome shotgun (WGS) entry which is preliminary data.</text>
</comment>
<dbReference type="InterPro" id="IPR007791">
    <property type="entry name" value="DjlA_N"/>
</dbReference>
<proteinExistence type="predicted"/>
<name>A0A934IRD9_9HYPH</name>
<dbReference type="AlphaFoldDB" id="A0A934IRD9"/>
<protein>
    <submittedName>
        <fullName evidence="2">TerB family tellurite resistance protein</fullName>
    </submittedName>
</protein>
<evidence type="ECO:0000259" key="1">
    <source>
        <dbReference type="Pfam" id="PF05099"/>
    </source>
</evidence>
<dbReference type="Proteomes" id="UP000609531">
    <property type="component" value="Unassembled WGS sequence"/>
</dbReference>
<dbReference type="EMBL" id="JAEKJA010000014">
    <property type="protein sequence ID" value="MBJ3777321.1"/>
    <property type="molecule type" value="Genomic_DNA"/>
</dbReference>
<keyword evidence="3" id="KW-1185">Reference proteome</keyword>
<organism evidence="2 3">
    <name type="scientific">Acuticoccus mangrovi</name>
    <dbReference type="NCBI Taxonomy" id="2796142"/>
    <lineage>
        <taxon>Bacteria</taxon>
        <taxon>Pseudomonadati</taxon>
        <taxon>Pseudomonadota</taxon>
        <taxon>Alphaproteobacteria</taxon>
        <taxon>Hyphomicrobiales</taxon>
        <taxon>Amorphaceae</taxon>
        <taxon>Acuticoccus</taxon>
    </lineage>
</organism>
<sequence>MFASRSRLRHVLWNSGDRLVLQALTDWINKLSHAGEGEETFSAADARLSVAAILVHIVAVDGVVTEDEKRTLRAVLGKHYELSPTETEELVSEATRRDDDAVDLYGFTSVLKRELDEEGRRDVVALMWEMVFADGEVSEFEDNVVWRVAELLGVTARERVMIRKRIEEKRGL</sequence>
<dbReference type="CDD" id="cd07313">
    <property type="entry name" value="terB_like_2"/>
    <property type="match status" value="1"/>
</dbReference>
<reference evidence="2" key="1">
    <citation type="submission" date="2020-12" db="EMBL/GenBank/DDBJ databases">
        <title>Bacterial taxonomy.</title>
        <authorList>
            <person name="Pan X."/>
        </authorList>
    </citation>
    <scope>NUCLEOTIDE SEQUENCE</scope>
    <source>
        <strain evidence="2">B2012</strain>
    </source>
</reference>